<reference evidence="1" key="1">
    <citation type="submission" date="2011-04" db="EMBL/GenBank/DDBJ databases">
        <title>Evolution of plant cell wall degrading machinery underlies the functional diversity of forest fungi.</title>
        <authorList>
            <consortium name="US DOE Joint Genome Institute (JGI-PGF)"/>
            <person name="Eastwood D.C."/>
            <person name="Floudas D."/>
            <person name="Binder M."/>
            <person name="Majcherczyk A."/>
            <person name="Schneider P."/>
            <person name="Aerts A."/>
            <person name="Asiegbu F.O."/>
            <person name="Baker S.E."/>
            <person name="Barry K."/>
            <person name="Bendiksby M."/>
            <person name="Blumentritt M."/>
            <person name="Coutinho P.M."/>
            <person name="Cullen D."/>
            <person name="Cullen D."/>
            <person name="Gathman A."/>
            <person name="Goodell B."/>
            <person name="Henrissat B."/>
            <person name="Ihrmark K."/>
            <person name="Kauserud H."/>
            <person name="Kohler A."/>
            <person name="LaButti K."/>
            <person name="Lapidus A."/>
            <person name="Lavin J.L."/>
            <person name="Lee Y.-H."/>
            <person name="Lindquist E."/>
            <person name="Lilly W."/>
            <person name="Lucas S."/>
            <person name="Morin E."/>
            <person name="Murat C."/>
            <person name="Oguiza J.A."/>
            <person name="Park J."/>
            <person name="Pisabarro A.G."/>
            <person name="Riley R."/>
            <person name="Rosling A."/>
            <person name="Salamov A."/>
            <person name="Schmidt O."/>
            <person name="Schmutz J."/>
            <person name="Skrede I."/>
            <person name="Stenlid J."/>
            <person name="Wiebenga A."/>
            <person name="Xie X."/>
            <person name="Kues U."/>
            <person name="Hibbett D.S."/>
            <person name="Hoffmeister D."/>
            <person name="Hogberg N."/>
            <person name="Martin F."/>
            <person name="Grigoriev I.V."/>
            <person name="Watkinson S.C."/>
        </authorList>
    </citation>
    <scope>NUCLEOTIDE SEQUENCE</scope>
    <source>
        <strain evidence="1">S7.9</strain>
    </source>
</reference>
<dbReference type="EMBL" id="GL945436">
    <property type="protein sequence ID" value="EGO23104.1"/>
    <property type="molecule type" value="Genomic_DNA"/>
</dbReference>
<dbReference type="HOGENOM" id="CLU_2639623_0_0_1"/>
<dbReference type="KEGG" id="sla:SERLADRAFT_471830"/>
<sequence length="77" mass="9080">MRESKQQISRFQMQAKNECREQLWKTRRNVRNIDDISQGKGMLSTLWQGGGGRKMSRTAYKMVRQGHHKSSLPVNRF</sequence>
<organism>
    <name type="scientific">Serpula lacrymans var. lacrymans (strain S7.9)</name>
    <name type="common">Dry rot fungus</name>
    <dbReference type="NCBI Taxonomy" id="578457"/>
    <lineage>
        <taxon>Eukaryota</taxon>
        <taxon>Fungi</taxon>
        <taxon>Dikarya</taxon>
        <taxon>Basidiomycota</taxon>
        <taxon>Agaricomycotina</taxon>
        <taxon>Agaricomycetes</taxon>
        <taxon>Agaricomycetidae</taxon>
        <taxon>Boletales</taxon>
        <taxon>Coniophorineae</taxon>
        <taxon>Serpulaceae</taxon>
        <taxon>Serpula</taxon>
    </lineage>
</organism>
<dbReference type="RefSeq" id="XP_007320344.1">
    <property type="nucleotide sequence ID" value="XM_007320282.1"/>
</dbReference>
<dbReference type="AlphaFoldDB" id="F8P1S5"/>
<name>F8P1S5_SERL9</name>
<dbReference type="GeneID" id="18820028"/>
<proteinExistence type="predicted"/>
<gene>
    <name evidence="1" type="ORF">SERLADRAFT_471830</name>
</gene>
<accession>F8P1S5</accession>
<dbReference type="Proteomes" id="UP000008064">
    <property type="component" value="Unassembled WGS sequence"/>
</dbReference>
<protein>
    <submittedName>
        <fullName evidence="1">Uncharacterized protein</fullName>
    </submittedName>
</protein>
<evidence type="ECO:0000313" key="1">
    <source>
        <dbReference type="EMBL" id="EGO23104.1"/>
    </source>
</evidence>